<evidence type="ECO:0000256" key="1">
    <source>
        <dbReference type="SAM" id="MobiDB-lite"/>
    </source>
</evidence>
<keyword evidence="2" id="KW-0472">Membrane</keyword>
<keyword evidence="4" id="KW-1185">Reference proteome</keyword>
<keyword evidence="3" id="KW-0969">Cilium</keyword>
<feature type="transmembrane region" description="Helical" evidence="2">
    <location>
        <begin position="23"/>
        <end position="43"/>
    </location>
</feature>
<organism evidence="3 4">
    <name type="scientific">Pseudohoeflea coraliihabitans</name>
    <dbReference type="NCBI Taxonomy" id="2860393"/>
    <lineage>
        <taxon>Bacteria</taxon>
        <taxon>Pseudomonadati</taxon>
        <taxon>Pseudomonadota</taxon>
        <taxon>Alphaproteobacteria</taxon>
        <taxon>Hyphomicrobiales</taxon>
        <taxon>Rhizobiaceae</taxon>
        <taxon>Pseudohoeflea</taxon>
    </lineage>
</organism>
<keyword evidence="2" id="KW-0812">Transmembrane</keyword>
<keyword evidence="3" id="KW-0282">Flagellum</keyword>
<name>A0ABS6WNB1_9HYPH</name>
<evidence type="ECO:0000313" key="4">
    <source>
        <dbReference type="Proteomes" id="UP001430804"/>
    </source>
</evidence>
<keyword evidence="2" id="KW-1133">Transmembrane helix</keyword>
<evidence type="ECO:0000256" key="2">
    <source>
        <dbReference type="SAM" id="Phobius"/>
    </source>
</evidence>
<feature type="region of interest" description="Disordered" evidence="1">
    <location>
        <begin position="95"/>
        <end position="118"/>
    </location>
</feature>
<proteinExistence type="predicted"/>
<dbReference type="EMBL" id="JAHWQX010000002">
    <property type="protein sequence ID" value="MBW3097375.1"/>
    <property type="molecule type" value="Genomic_DNA"/>
</dbReference>
<protein>
    <submittedName>
        <fullName evidence="3">Flagellar protein</fullName>
    </submittedName>
</protein>
<reference evidence="3" key="1">
    <citation type="submission" date="2021-07" db="EMBL/GenBank/DDBJ databases">
        <title>Pseudohoeflea marina sp. nov. a polyhydroxyalcanoate-producing bacterium.</title>
        <authorList>
            <person name="Zheng W."/>
            <person name="Yu S."/>
            <person name="Huang Y."/>
        </authorList>
    </citation>
    <scope>NUCLEOTIDE SEQUENCE</scope>
    <source>
        <strain evidence="3">DP4N28-3</strain>
    </source>
</reference>
<evidence type="ECO:0000313" key="3">
    <source>
        <dbReference type="EMBL" id="MBW3097375.1"/>
    </source>
</evidence>
<keyword evidence="3" id="KW-0966">Cell projection</keyword>
<comment type="caution">
    <text evidence="3">The sequence shown here is derived from an EMBL/GenBank/DDBJ whole genome shotgun (WGS) entry which is preliminary data.</text>
</comment>
<sequence>MSDHDVEPDRHMRRQPRRDSDRVLIVVGFTIAAAAALFPWYVFFNHGQFSAVPALWNRSQGLPEKPGRVLADAVPRAGSATDKDAVRDFDDITTATVGEPSESDAKGPRPQLLEDPLSQPFPAVRDFRLLHVANGRALIEDASGIFVVRQGSVLPDQSTLTAMEERQGRWVLVTSRGQVVSQQ</sequence>
<gene>
    <name evidence="3" type="ORF">KY465_08790</name>
</gene>
<dbReference type="Proteomes" id="UP001430804">
    <property type="component" value="Unassembled WGS sequence"/>
</dbReference>
<accession>A0ABS6WNB1</accession>